<gene>
    <name evidence="5" type="ORF">SAMN05892877_111243</name>
</gene>
<dbReference type="InterPro" id="IPR010982">
    <property type="entry name" value="Lambda_DNA-bd_dom_sf"/>
</dbReference>
<name>A0A285UPJ3_9HYPH</name>
<evidence type="ECO:0000256" key="1">
    <source>
        <dbReference type="ARBA" id="ARBA00023015"/>
    </source>
</evidence>
<dbReference type="Gene3D" id="1.10.260.40">
    <property type="entry name" value="lambda repressor-like DNA-binding domains"/>
    <property type="match status" value="1"/>
</dbReference>
<dbReference type="CDD" id="cd00093">
    <property type="entry name" value="HTH_XRE"/>
    <property type="match status" value="1"/>
</dbReference>
<evidence type="ECO:0000313" key="6">
    <source>
        <dbReference type="Proteomes" id="UP000219167"/>
    </source>
</evidence>
<dbReference type="Pfam" id="PF12844">
    <property type="entry name" value="HTH_19"/>
    <property type="match status" value="1"/>
</dbReference>
<dbReference type="CDD" id="cd06529">
    <property type="entry name" value="S24_LexA-like"/>
    <property type="match status" value="1"/>
</dbReference>
<reference evidence="5 6" key="1">
    <citation type="submission" date="2017-08" db="EMBL/GenBank/DDBJ databases">
        <authorList>
            <person name="de Groot N.N."/>
        </authorList>
    </citation>
    <scope>NUCLEOTIDE SEQUENCE [LARGE SCALE GENOMIC DNA]</scope>
    <source>
        <strain evidence="5 6">JC85</strain>
    </source>
</reference>
<dbReference type="Pfam" id="PF00717">
    <property type="entry name" value="Peptidase_S24"/>
    <property type="match status" value="1"/>
</dbReference>
<dbReference type="RefSeq" id="WP_245423567.1">
    <property type="nucleotide sequence ID" value="NZ_OBQD01000011.1"/>
</dbReference>
<evidence type="ECO:0000256" key="2">
    <source>
        <dbReference type="ARBA" id="ARBA00023125"/>
    </source>
</evidence>
<dbReference type="GO" id="GO:0003677">
    <property type="term" value="F:DNA binding"/>
    <property type="evidence" value="ECO:0007669"/>
    <property type="project" value="UniProtKB-KW"/>
</dbReference>
<organism evidence="5 6">
    <name type="scientific">Rhizobium subbaraonis</name>
    <dbReference type="NCBI Taxonomy" id="908946"/>
    <lineage>
        <taxon>Bacteria</taxon>
        <taxon>Pseudomonadati</taxon>
        <taxon>Pseudomonadota</taxon>
        <taxon>Alphaproteobacteria</taxon>
        <taxon>Hyphomicrobiales</taxon>
        <taxon>Rhizobiaceae</taxon>
        <taxon>Rhizobium/Agrobacterium group</taxon>
        <taxon>Rhizobium</taxon>
    </lineage>
</organism>
<dbReference type="SUPFAM" id="SSF47413">
    <property type="entry name" value="lambda repressor-like DNA-binding domains"/>
    <property type="match status" value="1"/>
</dbReference>
<dbReference type="PROSITE" id="PS50943">
    <property type="entry name" value="HTH_CROC1"/>
    <property type="match status" value="1"/>
</dbReference>
<evidence type="ECO:0000256" key="3">
    <source>
        <dbReference type="ARBA" id="ARBA00023163"/>
    </source>
</evidence>
<keyword evidence="3" id="KW-0804">Transcription</keyword>
<sequence length="235" mass="26148">MVGISYNTIMETIGSRIRHARKAAGMTQQALADELGIDRVNISQWESDITRPATERIPQMVQLLNISETWLFSGTGVAPTLPEKSRKRTKGQAVQIVPGEQLLGTGRMPIYAAAMGGDGHVIVTFDPIDSVKRPAELENVRGGYGLLIAGESMVPAFWPGDMALVNPNLPPARNRNVILYHTPPHGGDVEAIVKQLNGWNDREWHLQQYNPLSEFSEFRQEWPICHRVVGKYDAR</sequence>
<dbReference type="PANTHER" id="PTHR40661">
    <property type="match status" value="1"/>
</dbReference>
<feature type="domain" description="HTH cro/C1-type" evidence="4">
    <location>
        <begin position="17"/>
        <end position="71"/>
    </location>
</feature>
<dbReference type="InterPro" id="IPR015927">
    <property type="entry name" value="Peptidase_S24_S26A/B/C"/>
</dbReference>
<keyword evidence="6" id="KW-1185">Reference proteome</keyword>
<dbReference type="InterPro" id="IPR039418">
    <property type="entry name" value="LexA-like"/>
</dbReference>
<dbReference type="AlphaFoldDB" id="A0A285UPJ3"/>
<protein>
    <submittedName>
        <fullName evidence="5">Phage repressor protein C with HTH and peptisase S24 domain</fullName>
    </submittedName>
</protein>
<keyword evidence="1" id="KW-0805">Transcription regulation</keyword>
<dbReference type="InterPro" id="IPR036286">
    <property type="entry name" value="LexA/Signal_pep-like_sf"/>
</dbReference>
<dbReference type="PANTHER" id="PTHR40661:SF3">
    <property type="entry name" value="FELS-1 PROPHAGE TRANSCRIPTIONAL REGULATOR"/>
    <property type="match status" value="1"/>
</dbReference>
<dbReference type="SUPFAM" id="SSF51306">
    <property type="entry name" value="LexA/Signal peptidase"/>
    <property type="match status" value="1"/>
</dbReference>
<keyword evidence="2" id="KW-0238">DNA-binding</keyword>
<dbReference type="SMART" id="SM00530">
    <property type="entry name" value="HTH_XRE"/>
    <property type="match status" value="1"/>
</dbReference>
<dbReference type="Gene3D" id="2.10.109.10">
    <property type="entry name" value="Umud Fragment, subunit A"/>
    <property type="match status" value="1"/>
</dbReference>
<evidence type="ECO:0000313" key="5">
    <source>
        <dbReference type="EMBL" id="SOC43825.1"/>
    </source>
</evidence>
<evidence type="ECO:0000259" key="4">
    <source>
        <dbReference type="PROSITE" id="PS50943"/>
    </source>
</evidence>
<proteinExistence type="predicted"/>
<dbReference type="EMBL" id="OBQD01000011">
    <property type="protein sequence ID" value="SOC43825.1"/>
    <property type="molecule type" value="Genomic_DNA"/>
</dbReference>
<accession>A0A285UPJ3</accession>
<dbReference type="InterPro" id="IPR001387">
    <property type="entry name" value="Cro/C1-type_HTH"/>
</dbReference>
<dbReference type="Proteomes" id="UP000219167">
    <property type="component" value="Unassembled WGS sequence"/>
</dbReference>